<dbReference type="EMBL" id="LR881469">
    <property type="protein sequence ID" value="CAD5328448.1"/>
    <property type="molecule type" value="Genomic_DNA"/>
</dbReference>
<dbReference type="Proteomes" id="UP000516314">
    <property type="component" value="Chromosome 4"/>
</dbReference>
<dbReference type="PROSITE" id="PS50104">
    <property type="entry name" value="TIR"/>
    <property type="match status" value="1"/>
</dbReference>
<dbReference type="PRINTS" id="PR00364">
    <property type="entry name" value="DISEASERSIST"/>
</dbReference>
<evidence type="ECO:0000256" key="5">
    <source>
        <dbReference type="ARBA" id="ARBA00023027"/>
    </source>
</evidence>
<dbReference type="FunFam" id="3.40.50.10140:FF:000007">
    <property type="entry name" value="Disease resistance protein (TIR-NBS-LRR class)"/>
    <property type="match status" value="1"/>
</dbReference>
<keyword evidence="3" id="KW-0677">Repeat</keyword>
<feature type="region of interest" description="Disordered" evidence="7">
    <location>
        <begin position="1113"/>
        <end position="1168"/>
    </location>
</feature>
<organism evidence="9 10">
    <name type="scientific">Arabidopsis thaliana</name>
    <name type="common">Mouse-ear cress</name>
    <dbReference type="NCBI Taxonomy" id="3702"/>
    <lineage>
        <taxon>Eukaryota</taxon>
        <taxon>Viridiplantae</taxon>
        <taxon>Streptophyta</taxon>
        <taxon>Embryophyta</taxon>
        <taxon>Tracheophyta</taxon>
        <taxon>Spermatophyta</taxon>
        <taxon>Magnoliopsida</taxon>
        <taxon>eudicotyledons</taxon>
        <taxon>Gunneridae</taxon>
        <taxon>Pentapetalae</taxon>
        <taxon>rosids</taxon>
        <taxon>malvids</taxon>
        <taxon>Brassicales</taxon>
        <taxon>Brassicaceae</taxon>
        <taxon>Camelineae</taxon>
        <taxon>Arabidopsis</taxon>
    </lineage>
</organism>
<dbReference type="Gene3D" id="3.40.50.300">
    <property type="entry name" value="P-loop containing nucleotide triphosphate hydrolases"/>
    <property type="match status" value="1"/>
</dbReference>
<keyword evidence="4" id="KW-0378">Hydrolase</keyword>
<dbReference type="SUPFAM" id="SSF52540">
    <property type="entry name" value="P-loop containing nucleoside triphosphate hydrolases"/>
    <property type="match status" value="1"/>
</dbReference>
<dbReference type="InterPro" id="IPR042197">
    <property type="entry name" value="Apaf_helical"/>
</dbReference>
<dbReference type="GO" id="GO:0061809">
    <property type="term" value="F:NAD+ nucleosidase activity, cyclic ADP-ribose generating"/>
    <property type="evidence" value="ECO:0007669"/>
    <property type="project" value="UniProtKB-EC"/>
</dbReference>
<evidence type="ECO:0000256" key="4">
    <source>
        <dbReference type="ARBA" id="ARBA00022801"/>
    </source>
</evidence>
<dbReference type="InterPro" id="IPR044974">
    <property type="entry name" value="Disease_R_plants"/>
</dbReference>
<dbReference type="SUPFAM" id="SSF52058">
    <property type="entry name" value="L domain-like"/>
    <property type="match status" value="1"/>
</dbReference>
<dbReference type="Gene3D" id="3.80.10.10">
    <property type="entry name" value="Ribonuclease Inhibitor"/>
    <property type="match status" value="2"/>
</dbReference>
<accession>A0A7G2F3X6</accession>
<dbReference type="InterPro" id="IPR002182">
    <property type="entry name" value="NB-ARC"/>
</dbReference>
<dbReference type="InterPro" id="IPR045344">
    <property type="entry name" value="C-JID"/>
</dbReference>
<dbReference type="InterPro" id="IPR032675">
    <property type="entry name" value="LRR_dom_sf"/>
</dbReference>
<dbReference type="EC" id="3.2.2.6" evidence="1"/>
<proteinExistence type="predicted"/>
<sequence>MAASYKVSSVPQHQVFINFRGRDLRHTFISHLEKALRYKNVNVFIDAKAAKGQHLDILLKEIDRSSIALAIFSQRYTESDWCLNELLRISERMDEKKLVTIPIFYMVDPTTVKHQSGAFGDVLRMKKRDIDDAKVKKWEEALQSVGNVLGFTFDGKSDETTFIDKIVQEVLNELNKCSSDESMKRSLDHSQDPQVACGEAETEVFGLKQRLSDLEEMVDIKRDESRIVGVVGMHGIGKTTLVKAFFEKWQSSFMRSYLLQDINEIAVYNATRLGILSGMLLKGLFKDENIDEETYESYEKKLFKQKVFIVLDRISDKTQLDVLLKDQCKWIKKGSKIVITTNDRSLLKGFVHDTDIYEVPQLNHRDGLKHFHRYAFSHHYVAHKNNEDKEAFMKVSPKFVRDARGHPLALQLLGEELCGKPLAFWEEKLKTLSPSIRDRVLQVTYDELSPKLKDAFLDIACFRSLDLVYVTSLLDSSGPEAMHIIEALKNKFLINTSNSSRVEMHDLLYTFAKKLFSETNGKRRYQRDVNDVFKKPEGKDNVRVIGIFLDLSQIKGEMTLGPKHFQRMPGLRYLKLYSSHCPQECKPNDKIRIPEGLDFPLEEVRCLHWLKYPLEELPPNFNPKNLVDLKLPYSAIVQIWEDNKDAPKLKWVDLNHSSKLNSLSGLSKAQNLQRLNLEGCTALKTLDPDMQNMESLVFLNLKGCTALESFPDIKLVSLKTLVLSNCSNLESFLIISENLEVLYLDGTAITELPTTMVKLVKLYIQDCKMLRNLPEEFDKLKVLQELVCSGCKRLSSLPDVMKNMQCLQILLLDGTAITKIPQISSLERLCLSRNEKISCLSNDIRLLSQLKWLDLKYCTKLVSIPELPTNLQCLDANGCESLTTVANPLATHLPTEQIHSTFIFTNCDKLDRTAKEVITTYAQRKCQMLSDALKRWNEGFVPEALFSTCFPGCEVPSWFCHEAVGSVLKLNLLPHWNENRFVGIALCAVVGSLPNGQEQTNSCSVTCTFNIASKDSKKGDPYKISFDRLVGRWNKHGNKLDKKGNKLKKTESDHVFICYTRCSNSIKCLQDQHSGTCTPTEAFLEFGVTDKESRLEVLKCGLRLVYASDEPQKTNSDMDLSLSSSDSTPTRNGSSNTTTSSGSVSTNTIREEDSNILHEAQSQNGRRL</sequence>
<comment type="catalytic activity">
    <reaction evidence="6">
        <text>NAD(+) + H2O = ADP-D-ribose + nicotinamide + H(+)</text>
        <dbReference type="Rhea" id="RHEA:16301"/>
        <dbReference type="ChEBI" id="CHEBI:15377"/>
        <dbReference type="ChEBI" id="CHEBI:15378"/>
        <dbReference type="ChEBI" id="CHEBI:17154"/>
        <dbReference type="ChEBI" id="CHEBI:57540"/>
        <dbReference type="ChEBI" id="CHEBI:57967"/>
        <dbReference type="EC" id="3.2.2.6"/>
    </reaction>
    <physiologicalReaction direction="left-to-right" evidence="6">
        <dbReference type="Rhea" id="RHEA:16302"/>
    </physiologicalReaction>
</comment>
<dbReference type="AlphaFoldDB" id="A0A7G2F3X6"/>
<dbReference type="Pfam" id="PF07725">
    <property type="entry name" value="LRR_3"/>
    <property type="match status" value="1"/>
</dbReference>
<dbReference type="InterPro" id="IPR000157">
    <property type="entry name" value="TIR_dom"/>
</dbReference>
<dbReference type="PANTHER" id="PTHR11017">
    <property type="entry name" value="LEUCINE-RICH REPEAT-CONTAINING PROTEIN"/>
    <property type="match status" value="1"/>
</dbReference>
<evidence type="ECO:0000256" key="6">
    <source>
        <dbReference type="ARBA" id="ARBA00047304"/>
    </source>
</evidence>
<dbReference type="InterPro" id="IPR058192">
    <property type="entry name" value="WHD_ROQ1-like"/>
</dbReference>
<evidence type="ECO:0000259" key="8">
    <source>
        <dbReference type="PROSITE" id="PS50104"/>
    </source>
</evidence>
<dbReference type="InterPro" id="IPR035897">
    <property type="entry name" value="Toll_tir_struct_dom_sf"/>
</dbReference>
<dbReference type="PANTHER" id="PTHR11017:SF489">
    <property type="entry name" value="ADP-RIBOSYL CYCLASE_CYCLIC ADP-RIBOSE HYDROLASE"/>
    <property type="match status" value="1"/>
</dbReference>
<gene>
    <name evidence="9" type="ORF">AT9943_LOCUS16097</name>
</gene>
<dbReference type="Pfam" id="PF00931">
    <property type="entry name" value="NB-ARC"/>
    <property type="match status" value="1"/>
</dbReference>
<keyword evidence="2" id="KW-0433">Leucine-rich repeat</keyword>
<dbReference type="Pfam" id="PF23282">
    <property type="entry name" value="WHD_ROQ1"/>
    <property type="match status" value="1"/>
</dbReference>
<dbReference type="FunFam" id="3.80.10.10:FF:000386">
    <property type="entry name" value="Disease resistance protein RPS4"/>
    <property type="match status" value="1"/>
</dbReference>
<protein>
    <recommendedName>
        <fullName evidence="1">ADP-ribosyl cyclase/cyclic ADP-ribose hydrolase</fullName>
        <ecNumber evidence="1">3.2.2.6</ecNumber>
    </recommendedName>
</protein>
<dbReference type="GO" id="GO:0006952">
    <property type="term" value="P:defense response"/>
    <property type="evidence" value="ECO:0007669"/>
    <property type="project" value="InterPro"/>
</dbReference>
<dbReference type="SMART" id="SM00255">
    <property type="entry name" value="TIR"/>
    <property type="match status" value="1"/>
</dbReference>
<dbReference type="Pfam" id="PF20160">
    <property type="entry name" value="C-JID"/>
    <property type="match status" value="1"/>
</dbReference>
<evidence type="ECO:0000256" key="2">
    <source>
        <dbReference type="ARBA" id="ARBA00022614"/>
    </source>
</evidence>
<evidence type="ECO:0000256" key="3">
    <source>
        <dbReference type="ARBA" id="ARBA00022737"/>
    </source>
</evidence>
<reference evidence="9 10" key="1">
    <citation type="submission" date="2020-09" db="EMBL/GenBank/DDBJ databases">
        <authorList>
            <person name="Ashkenazy H."/>
        </authorList>
    </citation>
    <scope>NUCLEOTIDE SEQUENCE [LARGE SCALE GENOMIC DNA]</scope>
    <source>
        <strain evidence="10">cv. Cdm-0</strain>
    </source>
</reference>
<dbReference type="Gene3D" id="3.40.50.10140">
    <property type="entry name" value="Toll/interleukin-1 receptor homology (TIR) domain"/>
    <property type="match status" value="1"/>
</dbReference>
<name>A0A7G2F3X6_ARATH</name>
<dbReference type="SUPFAM" id="SSF52200">
    <property type="entry name" value="Toll/Interleukin receptor TIR domain"/>
    <property type="match status" value="1"/>
</dbReference>
<evidence type="ECO:0000313" key="9">
    <source>
        <dbReference type="EMBL" id="CAD5328448.1"/>
    </source>
</evidence>
<evidence type="ECO:0000256" key="1">
    <source>
        <dbReference type="ARBA" id="ARBA00011982"/>
    </source>
</evidence>
<dbReference type="GO" id="GO:0007165">
    <property type="term" value="P:signal transduction"/>
    <property type="evidence" value="ECO:0007669"/>
    <property type="project" value="InterPro"/>
</dbReference>
<dbReference type="Gene3D" id="1.10.8.430">
    <property type="entry name" value="Helical domain of apoptotic protease-activating factors"/>
    <property type="match status" value="1"/>
</dbReference>
<dbReference type="Pfam" id="PF01582">
    <property type="entry name" value="TIR"/>
    <property type="match status" value="1"/>
</dbReference>
<dbReference type="InterPro" id="IPR011713">
    <property type="entry name" value="Leu-rich_rpt_3"/>
</dbReference>
<dbReference type="GO" id="GO:0043531">
    <property type="term" value="F:ADP binding"/>
    <property type="evidence" value="ECO:0007669"/>
    <property type="project" value="InterPro"/>
</dbReference>
<feature type="compositionally biased region" description="Low complexity" evidence="7">
    <location>
        <begin position="1117"/>
        <end position="1148"/>
    </location>
</feature>
<evidence type="ECO:0000313" key="10">
    <source>
        <dbReference type="Proteomes" id="UP000516314"/>
    </source>
</evidence>
<feature type="domain" description="TIR" evidence="8">
    <location>
        <begin position="11"/>
        <end position="174"/>
    </location>
</feature>
<dbReference type="InterPro" id="IPR027417">
    <property type="entry name" value="P-loop_NTPase"/>
</dbReference>
<keyword evidence="5" id="KW-0520">NAD</keyword>
<evidence type="ECO:0000256" key="7">
    <source>
        <dbReference type="SAM" id="MobiDB-lite"/>
    </source>
</evidence>